<dbReference type="EMBL" id="CAJOBC010051855">
    <property type="protein sequence ID" value="CAF4180445.1"/>
    <property type="molecule type" value="Genomic_DNA"/>
</dbReference>
<gene>
    <name evidence="1" type="ORF">GPM918_LOCUS29830</name>
    <name evidence="2" type="ORF">SRO942_LOCUS30425</name>
</gene>
<evidence type="ECO:0000313" key="2">
    <source>
        <dbReference type="EMBL" id="CAF4180445.1"/>
    </source>
</evidence>
<name>A0A815FPR7_9BILA</name>
<evidence type="ECO:0000313" key="3">
    <source>
        <dbReference type="Proteomes" id="UP000663829"/>
    </source>
</evidence>
<dbReference type="OrthoDB" id="6051640at2759"/>
<keyword evidence="3" id="KW-1185">Reference proteome</keyword>
<dbReference type="EMBL" id="CAJNOQ010013784">
    <property type="protein sequence ID" value="CAF1328629.1"/>
    <property type="molecule type" value="Genomic_DNA"/>
</dbReference>
<sequence length="115" mass="13141">MSELCAISVDPLHYSASLFKAYRLDLSLRHYFLRSWNGVSVLFDPKVVKACDMELFTDAPASTGFGGYWKDEWFASSWPDFVPKGLSVAYYKLLPLVLPASLWGRHWGGKMILFR</sequence>
<comment type="caution">
    <text evidence="1">The sequence shown here is derived from an EMBL/GenBank/DDBJ whole genome shotgun (WGS) entry which is preliminary data.</text>
</comment>
<protein>
    <submittedName>
        <fullName evidence="1">Uncharacterized protein</fullName>
    </submittedName>
</protein>
<dbReference type="Proteomes" id="UP000681722">
    <property type="component" value="Unassembled WGS sequence"/>
</dbReference>
<accession>A0A815FPR7</accession>
<evidence type="ECO:0000313" key="1">
    <source>
        <dbReference type="EMBL" id="CAF1328629.1"/>
    </source>
</evidence>
<dbReference type="AlphaFoldDB" id="A0A815FPR7"/>
<proteinExistence type="predicted"/>
<organism evidence="1 3">
    <name type="scientific">Didymodactylos carnosus</name>
    <dbReference type="NCBI Taxonomy" id="1234261"/>
    <lineage>
        <taxon>Eukaryota</taxon>
        <taxon>Metazoa</taxon>
        <taxon>Spiralia</taxon>
        <taxon>Gnathifera</taxon>
        <taxon>Rotifera</taxon>
        <taxon>Eurotatoria</taxon>
        <taxon>Bdelloidea</taxon>
        <taxon>Philodinida</taxon>
        <taxon>Philodinidae</taxon>
        <taxon>Didymodactylos</taxon>
    </lineage>
</organism>
<dbReference type="Proteomes" id="UP000663829">
    <property type="component" value="Unassembled WGS sequence"/>
</dbReference>
<reference evidence="1" key="1">
    <citation type="submission" date="2021-02" db="EMBL/GenBank/DDBJ databases">
        <authorList>
            <person name="Nowell W R."/>
        </authorList>
    </citation>
    <scope>NUCLEOTIDE SEQUENCE</scope>
</reference>